<dbReference type="OrthoDB" id="10248838at2759"/>
<dbReference type="GO" id="GO:0032220">
    <property type="term" value="P:plasma membrane fusion involved in cytogamy"/>
    <property type="evidence" value="ECO:0007669"/>
    <property type="project" value="TreeGrafter"/>
</dbReference>
<comment type="subcellular location">
    <subcellularLocation>
        <location evidence="2 10">Cell membrane</location>
        <topology evidence="2 10">Multi-pass membrane protein</topology>
    </subcellularLocation>
</comment>
<dbReference type="AlphaFoldDB" id="A0A284QKY7"/>
<feature type="transmembrane region" description="Helical" evidence="10">
    <location>
        <begin position="298"/>
        <end position="320"/>
    </location>
</feature>
<evidence type="ECO:0000256" key="3">
    <source>
        <dbReference type="ARBA" id="ARBA00010780"/>
    </source>
</evidence>
<evidence type="ECO:0000256" key="2">
    <source>
        <dbReference type="ARBA" id="ARBA00004651"/>
    </source>
</evidence>
<dbReference type="GO" id="GO:0005886">
    <property type="term" value="C:plasma membrane"/>
    <property type="evidence" value="ECO:0007669"/>
    <property type="project" value="UniProtKB-SubCell"/>
</dbReference>
<feature type="compositionally biased region" description="Polar residues" evidence="11">
    <location>
        <begin position="749"/>
        <end position="758"/>
    </location>
</feature>
<evidence type="ECO:0000313" key="12">
    <source>
        <dbReference type="EMBL" id="SJK97131.1"/>
    </source>
</evidence>
<dbReference type="PANTHER" id="PTHR31030:SF1">
    <property type="entry name" value="PLASMA MEMBRANE FUSION PROTEIN PRM1"/>
    <property type="match status" value="1"/>
</dbReference>
<organism evidence="12 13">
    <name type="scientific">Armillaria ostoyae</name>
    <name type="common">Armillaria root rot fungus</name>
    <dbReference type="NCBI Taxonomy" id="47428"/>
    <lineage>
        <taxon>Eukaryota</taxon>
        <taxon>Fungi</taxon>
        <taxon>Dikarya</taxon>
        <taxon>Basidiomycota</taxon>
        <taxon>Agaricomycotina</taxon>
        <taxon>Agaricomycetes</taxon>
        <taxon>Agaricomycetidae</taxon>
        <taxon>Agaricales</taxon>
        <taxon>Marasmiineae</taxon>
        <taxon>Physalacriaceae</taxon>
        <taxon>Armillaria</taxon>
    </lineage>
</organism>
<dbReference type="STRING" id="47428.A0A284QKY7"/>
<evidence type="ECO:0000256" key="11">
    <source>
        <dbReference type="SAM" id="MobiDB-lite"/>
    </source>
</evidence>
<gene>
    <name evidence="12" type="ORF">ARMOST_00382</name>
</gene>
<keyword evidence="9" id="KW-0325">Glycoprotein</keyword>
<feature type="transmembrane region" description="Helical" evidence="10">
    <location>
        <begin position="26"/>
        <end position="47"/>
    </location>
</feature>
<evidence type="ECO:0000256" key="10">
    <source>
        <dbReference type="RuleBase" id="RU366035"/>
    </source>
</evidence>
<keyword evidence="6 10" id="KW-0184">Conjugation</keyword>
<proteinExistence type="inferred from homology"/>
<evidence type="ECO:0000256" key="8">
    <source>
        <dbReference type="ARBA" id="ARBA00023136"/>
    </source>
</evidence>
<sequence length="930" mass="101801">MSLAPPPTYDTIVTTSLKPYLELPHLYSLTWLAYPILSLFFIAFRLYSSLESSQESIASAKATLLASCKAAEKAATATASMPRYLAVATNQQYADAVNGTLQLARATLVVALTMMEAIINFIIDIYQSTLLCFVELVVRGGLAILSAAVKELNDVVNAAASGIESALNSSISAANSAIETAVKAINAVNPFDDVSAPTISTPDLSALSNVSLPSSFTDSIDNLNSSLPSVQELKQKIEAIIDTPFELLKKEINDTFGGLNFNSSLVTVPQQNTLTFCNDMDTSVVDDLGRDIIKFTKISIVVLIALALLLIALNCLLEWYKWRCQQRHFEYTREAWMTDPTMYHVPGAVGTPQVSLTNHNLLMLQASSSHPLLTRIINQVSARLHLSPPQHTNMTWFFHYIFHPPALVCFLIGFFGILSVQLQLLALGPLVAKYDAQAAASTADFTNTIATSINNSMYNQSAAYANDVNSQVTAMQSTINDGIFGWVNTTTTTLNDTVVEFYNGVQSAVNAVFNGTILETPAQDFIACLIGSKVDAIENVLTFLNENLQVDLPLMNESALVLSQSSIDEASQPIAAAALGSGSGDENDGLVGKLVRAYAASLKKERIMFVIFLALWGVVVLMAICILLWHTHGKGWVEVRKRRKWEREQRSGNQGFVVPFRIGQPVADEKAQTRNYSSESVSAPASPRRGFNFPFVRTRSRSPFTQPAEKSWDSYFGEKPDAPAQEPISRPQRLMAIGKKALGKDRSVSDGQQENGTTPWYGRFAGLLSKKRVEEPVSEQSSTTSPRVRPNLRISVGRAATATPSFPPVDNPRDTLHSHWSASPELARPAPWAKMLSPPFKLSPRRPNVPSDVNSVYEPDSLAPPLHHGFDHRRSYSDSAWMKTDPSSILNARKEDPFTTPFDDEHRVTINHTGDARKSIPTNPFAAVAI</sequence>
<keyword evidence="13" id="KW-1185">Reference proteome</keyword>
<evidence type="ECO:0000256" key="5">
    <source>
        <dbReference type="ARBA" id="ARBA00022692"/>
    </source>
</evidence>
<reference evidence="13" key="1">
    <citation type="journal article" date="2017" name="Nat. Ecol. Evol.">
        <title>Genome expansion and lineage-specific genetic innovations in the forest pathogenic fungi Armillaria.</title>
        <authorList>
            <person name="Sipos G."/>
            <person name="Prasanna A.N."/>
            <person name="Walter M.C."/>
            <person name="O'Connor E."/>
            <person name="Balint B."/>
            <person name="Krizsan K."/>
            <person name="Kiss B."/>
            <person name="Hess J."/>
            <person name="Varga T."/>
            <person name="Slot J."/>
            <person name="Riley R."/>
            <person name="Boka B."/>
            <person name="Rigling D."/>
            <person name="Barry K."/>
            <person name="Lee J."/>
            <person name="Mihaltcheva S."/>
            <person name="LaButti K."/>
            <person name="Lipzen A."/>
            <person name="Waldron R."/>
            <person name="Moloney N.M."/>
            <person name="Sperisen C."/>
            <person name="Kredics L."/>
            <person name="Vagvoelgyi C."/>
            <person name="Patrignani A."/>
            <person name="Fitzpatrick D."/>
            <person name="Nagy I."/>
            <person name="Doyle S."/>
            <person name="Anderson J.B."/>
            <person name="Grigoriev I.V."/>
            <person name="Gueldener U."/>
            <person name="Muensterkoetter M."/>
            <person name="Nagy L.G."/>
        </authorList>
    </citation>
    <scope>NUCLEOTIDE SEQUENCE [LARGE SCALE GENOMIC DNA]</scope>
    <source>
        <strain evidence="13">C18/9</strain>
    </source>
</reference>
<accession>A0A284QKY7</accession>
<name>A0A284QKY7_ARMOS</name>
<evidence type="ECO:0000256" key="1">
    <source>
        <dbReference type="ARBA" id="ARBA00002512"/>
    </source>
</evidence>
<comment type="caution">
    <text evidence="10">Lacks conserved residue(s) required for the propagation of feature annotation.</text>
</comment>
<evidence type="ECO:0000256" key="4">
    <source>
        <dbReference type="ARBA" id="ARBA00022475"/>
    </source>
</evidence>
<comment type="similarity">
    <text evidence="3 10">Belongs to the PRM1 family.</text>
</comment>
<keyword evidence="4 10" id="KW-1003">Cell membrane</keyword>
<dbReference type="InterPro" id="IPR026777">
    <property type="entry name" value="PRM1"/>
</dbReference>
<dbReference type="EMBL" id="FUEG01000001">
    <property type="protein sequence ID" value="SJK97131.1"/>
    <property type="molecule type" value="Genomic_DNA"/>
</dbReference>
<dbReference type="OMA" id="NVFGWVN"/>
<protein>
    <recommendedName>
        <fullName evidence="10">Plasma membrane fusion protein PRM1</fullName>
    </recommendedName>
</protein>
<keyword evidence="7 10" id="KW-1133">Transmembrane helix</keyword>
<feature type="region of interest" description="Disordered" evidence="11">
    <location>
        <begin position="742"/>
        <end position="761"/>
    </location>
</feature>
<evidence type="ECO:0000313" key="13">
    <source>
        <dbReference type="Proteomes" id="UP000219338"/>
    </source>
</evidence>
<keyword evidence="8 10" id="KW-0472">Membrane</keyword>
<keyword evidence="5 10" id="KW-0812">Transmembrane</keyword>
<feature type="transmembrane region" description="Helical" evidence="10">
    <location>
        <begin position="607"/>
        <end position="629"/>
    </location>
</feature>
<dbReference type="Proteomes" id="UP000219338">
    <property type="component" value="Unassembled WGS sequence"/>
</dbReference>
<comment type="function">
    <text evidence="1 10">Involved in cell fusion during mating by stabilizing the plasma membrane fusion event.</text>
</comment>
<dbReference type="GO" id="GO:0043332">
    <property type="term" value="C:mating projection tip"/>
    <property type="evidence" value="ECO:0007669"/>
    <property type="project" value="UniProtKB-UniRule"/>
</dbReference>
<evidence type="ECO:0000256" key="6">
    <source>
        <dbReference type="ARBA" id="ARBA00022971"/>
    </source>
</evidence>
<feature type="transmembrane region" description="Helical" evidence="10">
    <location>
        <begin position="397"/>
        <end position="418"/>
    </location>
</feature>
<evidence type="ECO:0000256" key="9">
    <source>
        <dbReference type="ARBA" id="ARBA00023180"/>
    </source>
</evidence>
<dbReference type="PANTHER" id="PTHR31030">
    <property type="entry name" value="PLASMA MEMBRANE FUSION PROTEIN PRM1"/>
    <property type="match status" value="1"/>
</dbReference>
<evidence type="ECO:0000256" key="7">
    <source>
        <dbReference type="ARBA" id="ARBA00022989"/>
    </source>
</evidence>